<evidence type="ECO:0000256" key="5">
    <source>
        <dbReference type="ARBA" id="ARBA00023136"/>
    </source>
</evidence>
<evidence type="ECO:0000256" key="2">
    <source>
        <dbReference type="ARBA" id="ARBA00008432"/>
    </source>
</evidence>
<dbReference type="PANTHER" id="PTHR23515">
    <property type="entry name" value="HIGH-AFFINITY NITRATE TRANSPORTER 2.3"/>
    <property type="match status" value="1"/>
</dbReference>
<protein>
    <submittedName>
        <fullName evidence="7">MFS transporter</fullName>
    </submittedName>
</protein>
<feature type="transmembrane region" description="Helical" evidence="6">
    <location>
        <begin position="95"/>
        <end position="115"/>
    </location>
</feature>
<feature type="transmembrane region" description="Helical" evidence="6">
    <location>
        <begin position="269"/>
        <end position="287"/>
    </location>
</feature>
<comment type="similarity">
    <text evidence="2">Belongs to the major facilitator superfamily. Nitrate/nitrite porter (TC 2.A.1.8) family.</text>
</comment>
<feature type="transmembrane region" description="Helical" evidence="6">
    <location>
        <begin position="321"/>
        <end position="345"/>
    </location>
</feature>
<evidence type="ECO:0000313" key="8">
    <source>
        <dbReference type="Proteomes" id="UP001589693"/>
    </source>
</evidence>
<keyword evidence="8" id="KW-1185">Reference proteome</keyword>
<evidence type="ECO:0000256" key="1">
    <source>
        <dbReference type="ARBA" id="ARBA00004141"/>
    </source>
</evidence>
<evidence type="ECO:0000256" key="6">
    <source>
        <dbReference type="SAM" id="Phobius"/>
    </source>
</evidence>
<dbReference type="Pfam" id="PF07690">
    <property type="entry name" value="MFS_1"/>
    <property type="match status" value="1"/>
</dbReference>
<dbReference type="CDD" id="cd17341">
    <property type="entry name" value="MFS_NRT2_like"/>
    <property type="match status" value="1"/>
</dbReference>
<feature type="transmembrane region" description="Helical" evidence="6">
    <location>
        <begin position="188"/>
        <end position="210"/>
    </location>
</feature>
<proteinExistence type="inferred from homology"/>
<dbReference type="RefSeq" id="WP_377860423.1">
    <property type="nucleotide sequence ID" value="NZ_JBHLZU010000027.1"/>
</dbReference>
<reference evidence="7 8" key="1">
    <citation type="submission" date="2024-09" db="EMBL/GenBank/DDBJ databases">
        <authorList>
            <person name="Sun Q."/>
            <person name="Mori K."/>
        </authorList>
    </citation>
    <scope>NUCLEOTIDE SEQUENCE [LARGE SCALE GENOMIC DNA]</scope>
    <source>
        <strain evidence="7 8">TBRC 7907</strain>
    </source>
</reference>
<dbReference type="InterPro" id="IPR011701">
    <property type="entry name" value="MFS"/>
</dbReference>
<feature type="transmembrane region" description="Helical" evidence="6">
    <location>
        <begin position="365"/>
        <end position="387"/>
    </location>
</feature>
<feature type="transmembrane region" description="Helical" evidence="6">
    <location>
        <begin position="299"/>
        <end position="315"/>
    </location>
</feature>
<feature type="transmembrane region" description="Helical" evidence="6">
    <location>
        <begin position="121"/>
        <end position="143"/>
    </location>
</feature>
<organism evidence="7 8">
    <name type="scientific">Allokutzneria oryzae</name>
    <dbReference type="NCBI Taxonomy" id="1378989"/>
    <lineage>
        <taxon>Bacteria</taxon>
        <taxon>Bacillati</taxon>
        <taxon>Actinomycetota</taxon>
        <taxon>Actinomycetes</taxon>
        <taxon>Pseudonocardiales</taxon>
        <taxon>Pseudonocardiaceae</taxon>
        <taxon>Allokutzneria</taxon>
    </lineage>
</organism>
<name>A0ABV6A660_9PSEU</name>
<feature type="transmembrane region" description="Helical" evidence="6">
    <location>
        <begin position="65"/>
        <end position="83"/>
    </location>
</feature>
<accession>A0ABV6A660</accession>
<dbReference type="InterPro" id="IPR036259">
    <property type="entry name" value="MFS_trans_sf"/>
</dbReference>
<keyword evidence="5 6" id="KW-0472">Membrane</keyword>
<comment type="subcellular location">
    <subcellularLocation>
        <location evidence="1">Membrane</location>
        <topology evidence="1">Multi-pass membrane protein</topology>
    </subcellularLocation>
</comment>
<feature type="transmembrane region" description="Helical" evidence="6">
    <location>
        <begin position="29"/>
        <end position="53"/>
    </location>
</feature>
<sequence>MSGRWIQHWEPENPDFWERTGRRVARRNLWFSILAEHLGFSLWTVWSVIVVSLPAAGFHFSVDQRFWLVAVPSLLGAALRLPYTFAVPRFGGRNWTAVSAALLLVPCGLLIWCVSDPGTPFGMFLLAAALAGIGGGNFASSMANISYFYPESRKGLALGLNAAGGNLGVALAQLVVPVVISMGTGVHLVYAGVFYLPLIVLAAVCALLFMDNLEGAKADFRSQALAATRPQTWVVSFLYIGTFGSFIGFSGALPLLIQTQFPEVDGSHYAWLGAAVGSLARPLGGWLADRLGGARVTQWTFLAMGAATLLVVGGLRTGSFAVFLAAFLLLFVTSGVGNGSTYRMIPAIFAAQAGSAAQARARREAAAAIGIAGAVGAFGGFFVSQGFRISIVTTGGITGALYGFLAFYLVCVGVTWWCYLRSRVLVRRVPSLAYARV</sequence>
<keyword evidence="4 6" id="KW-1133">Transmembrane helix</keyword>
<comment type="caution">
    <text evidence="7">The sequence shown here is derived from an EMBL/GenBank/DDBJ whole genome shotgun (WGS) entry which is preliminary data.</text>
</comment>
<dbReference type="SUPFAM" id="SSF103473">
    <property type="entry name" value="MFS general substrate transporter"/>
    <property type="match status" value="1"/>
</dbReference>
<feature type="transmembrane region" description="Helical" evidence="6">
    <location>
        <begin position="399"/>
        <end position="420"/>
    </location>
</feature>
<dbReference type="Gene3D" id="1.20.1250.20">
    <property type="entry name" value="MFS general substrate transporter like domains"/>
    <property type="match status" value="1"/>
</dbReference>
<dbReference type="InterPro" id="IPR044772">
    <property type="entry name" value="NO3_transporter"/>
</dbReference>
<dbReference type="Proteomes" id="UP001589693">
    <property type="component" value="Unassembled WGS sequence"/>
</dbReference>
<evidence type="ECO:0000313" key="7">
    <source>
        <dbReference type="EMBL" id="MFB9908583.1"/>
    </source>
</evidence>
<gene>
    <name evidence="7" type="ORF">ACFFQA_32000</name>
</gene>
<feature type="transmembrane region" description="Helical" evidence="6">
    <location>
        <begin position="231"/>
        <end position="257"/>
    </location>
</feature>
<feature type="transmembrane region" description="Helical" evidence="6">
    <location>
        <begin position="155"/>
        <end position="176"/>
    </location>
</feature>
<evidence type="ECO:0000256" key="3">
    <source>
        <dbReference type="ARBA" id="ARBA00022692"/>
    </source>
</evidence>
<evidence type="ECO:0000256" key="4">
    <source>
        <dbReference type="ARBA" id="ARBA00022989"/>
    </source>
</evidence>
<dbReference type="EMBL" id="JBHLZU010000027">
    <property type="protein sequence ID" value="MFB9908583.1"/>
    <property type="molecule type" value="Genomic_DNA"/>
</dbReference>
<keyword evidence="3 6" id="KW-0812">Transmembrane</keyword>